<dbReference type="KEGG" id="llu:AKJ09_07845"/>
<dbReference type="EMBL" id="CP012333">
    <property type="protein sequence ID" value="AKV01182.1"/>
    <property type="molecule type" value="Genomic_DNA"/>
</dbReference>
<name>A0A0K1Q687_9BACT</name>
<keyword evidence="2" id="KW-1185">Reference proteome</keyword>
<organism evidence="1 2">
    <name type="scientific">Labilithrix luteola</name>
    <dbReference type="NCBI Taxonomy" id="1391654"/>
    <lineage>
        <taxon>Bacteria</taxon>
        <taxon>Pseudomonadati</taxon>
        <taxon>Myxococcota</taxon>
        <taxon>Polyangia</taxon>
        <taxon>Polyangiales</taxon>
        <taxon>Labilitrichaceae</taxon>
        <taxon>Labilithrix</taxon>
    </lineage>
</organism>
<dbReference type="AlphaFoldDB" id="A0A0K1Q687"/>
<reference evidence="1 2" key="1">
    <citation type="submission" date="2015-08" db="EMBL/GenBank/DDBJ databases">
        <authorList>
            <person name="Babu N.S."/>
            <person name="Beckwith C.J."/>
            <person name="Beseler K.G."/>
            <person name="Brison A."/>
            <person name="Carone J.V."/>
            <person name="Caskin T.P."/>
            <person name="Diamond M."/>
            <person name="Durham M.E."/>
            <person name="Foxe J.M."/>
            <person name="Go M."/>
            <person name="Henderson B.A."/>
            <person name="Jones I.B."/>
            <person name="McGettigan J.A."/>
            <person name="Micheletti S.J."/>
            <person name="Nasrallah M.E."/>
            <person name="Ortiz D."/>
            <person name="Piller C.R."/>
            <person name="Privatt S.R."/>
            <person name="Schneider S.L."/>
            <person name="Sharp S."/>
            <person name="Smith T.C."/>
            <person name="Stanton J.D."/>
            <person name="Ullery H.E."/>
            <person name="Wilson R.J."/>
            <person name="Serrano M.G."/>
            <person name="Buck G."/>
            <person name="Lee V."/>
            <person name="Wang Y."/>
            <person name="Carvalho R."/>
            <person name="Voegtly L."/>
            <person name="Shi R."/>
            <person name="Duckworth R."/>
            <person name="Johnson A."/>
            <person name="Loviza R."/>
            <person name="Walstead R."/>
            <person name="Shah Z."/>
            <person name="Kiflezghi M."/>
            <person name="Wade K."/>
            <person name="Ball S.L."/>
            <person name="Bradley K.W."/>
            <person name="Asai D.J."/>
            <person name="Bowman C.A."/>
            <person name="Russell D.A."/>
            <person name="Pope W.H."/>
            <person name="Jacobs-Sera D."/>
            <person name="Hendrix R.W."/>
            <person name="Hatfull G.F."/>
        </authorList>
    </citation>
    <scope>NUCLEOTIDE SEQUENCE [LARGE SCALE GENOMIC DNA]</scope>
    <source>
        <strain evidence="1 2">DSM 27648</strain>
    </source>
</reference>
<protein>
    <submittedName>
        <fullName evidence="1">Uncharacterized protein</fullName>
    </submittedName>
</protein>
<proteinExistence type="predicted"/>
<dbReference type="STRING" id="1391654.AKJ09_07845"/>
<dbReference type="Proteomes" id="UP000064967">
    <property type="component" value="Chromosome"/>
</dbReference>
<evidence type="ECO:0000313" key="2">
    <source>
        <dbReference type="Proteomes" id="UP000064967"/>
    </source>
</evidence>
<evidence type="ECO:0000313" key="1">
    <source>
        <dbReference type="EMBL" id="AKV01182.1"/>
    </source>
</evidence>
<sequence length="104" mass="10809">MRCTVEARASAGRTLAWADVAVLALPDFATALKGRIGHEDTTAREPQRYAWAFALVARRAGQGEARAKVRAVVCDADTDGGAKDAASGCAPVTVEVRAPLSVGN</sequence>
<gene>
    <name evidence="1" type="ORF">AKJ09_07845</name>
</gene>
<accession>A0A0K1Q687</accession>